<proteinExistence type="predicted"/>
<organism evidence="1 2">
    <name type="scientific">Lactobacillus xujianguonis</name>
    <dbReference type="NCBI Taxonomy" id="2495899"/>
    <lineage>
        <taxon>Bacteria</taxon>
        <taxon>Bacillati</taxon>
        <taxon>Bacillota</taxon>
        <taxon>Bacilli</taxon>
        <taxon>Lactobacillales</taxon>
        <taxon>Lactobacillaceae</taxon>
        <taxon>Lactobacillus</taxon>
    </lineage>
</organism>
<reference evidence="1 2" key="1">
    <citation type="submission" date="2018-12" db="EMBL/GenBank/DDBJ databases">
        <authorList>
            <person name="Meng J."/>
        </authorList>
    </citation>
    <scope>NUCLEOTIDE SEQUENCE [LARGE SCALE GENOMIC DNA]</scope>
    <source>
        <strain evidence="1 2">HT111-2</strain>
    </source>
</reference>
<accession>A0A437SWD9</accession>
<dbReference type="EMBL" id="RXIA01000006">
    <property type="protein sequence ID" value="RVU71239.1"/>
    <property type="molecule type" value="Genomic_DNA"/>
</dbReference>
<comment type="caution">
    <text evidence="1">The sequence shown here is derived from an EMBL/GenBank/DDBJ whole genome shotgun (WGS) entry which is preliminary data.</text>
</comment>
<keyword evidence="2" id="KW-1185">Reference proteome</keyword>
<name>A0A437SWD9_9LACO</name>
<gene>
    <name evidence="1" type="ORF">EJK17_03330</name>
</gene>
<dbReference type="Proteomes" id="UP000288291">
    <property type="component" value="Unassembled WGS sequence"/>
</dbReference>
<protein>
    <submittedName>
        <fullName evidence="1">Uncharacterized protein</fullName>
    </submittedName>
</protein>
<dbReference type="AlphaFoldDB" id="A0A437SWD9"/>
<evidence type="ECO:0000313" key="2">
    <source>
        <dbReference type="Proteomes" id="UP000288291"/>
    </source>
</evidence>
<evidence type="ECO:0000313" key="1">
    <source>
        <dbReference type="EMBL" id="RVU71239.1"/>
    </source>
</evidence>
<sequence>MQKFISSSVRIVTNIAEIPNELLKSIRAPKIKPQIHEAKSYGGFTNDDWQKIGNDMKRGLIKFGQSR</sequence>
<dbReference type="RefSeq" id="WP_103661085.1">
    <property type="nucleotide sequence ID" value="NZ_ML136875.1"/>
</dbReference>